<dbReference type="AlphaFoldDB" id="K5VYB1"/>
<dbReference type="KEGG" id="pco:PHACADRAFT_261835"/>
<gene>
    <name evidence="2" type="ORF">PHACADRAFT_261835</name>
</gene>
<dbReference type="GeneID" id="18918099"/>
<evidence type="ECO:0000256" key="1">
    <source>
        <dbReference type="SAM" id="MobiDB-lite"/>
    </source>
</evidence>
<dbReference type="RefSeq" id="XP_007399405.1">
    <property type="nucleotide sequence ID" value="XM_007399343.1"/>
</dbReference>
<keyword evidence="3" id="KW-1185">Reference proteome</keyword>
<accession>K5VYB1</accession>
<evidence type="ECO:0000313" key="2">
    <source>
        <dbReference type="EMBL" id="EKM51594.1"/>
    </source>
</evidence>
<dbReference type="EMBL" id="JH930476">
    <property type="protein sequence ID" value="EKM51594.1"/>
    <property type="molecule type" value="Genomic_DNA"/>
</dbReference>
<dbReference type="HOGENOM" id="CLU_2307053_0_0_1"/>
<organism evidence="2 3">
    <name type="scientific">Phanerochaete carnosa (strain HHB-10118-sp)</name>
    <name type="common">White-rot fungus</name>
    <name type="synonym">Peniophora carnosa</name>
    <dbReference type="NCBI Taxonomy" id="650164"/>
    <lineage>
        <taxon>Eukaryota</taxon>
        <taxon>Fungi</taxon>
        <taxon>Dikarya</taxon>
        <taxon>Basidiomycota</taxon>
        <taxon>Agaricomycotina</taxon>
        <taxon>Agaricomycetes</taxon>
        <taxon>Polyporales</taxon>
        <taxon>Phanerochaetaceae</taxon>
        <taxon>Phanerochaete</taxon>
    </lineage>
</organism>
<proteinExistence type="predicted"/>
<dbReference type="Proteomes" id="UP000008370">
    <property type="component" value="Unassembled WGS sequence"/>
</dbReference>
<evidence type="ECO:0000313" key="3">
    <source>
        <dbReference type="Proteomes" id="UP000008370"/>
    </source>
</evidence>
<dbReference type="OrthoDB" id="2804179at2759"/>
<reference evidence="2 3" key="1">
    <citation type="journal article" date="2012" name="BMC Genomics">
        <title>Comparative genomics of the white-rot fungi, Phanerochaete carnosa and P. chrysosporium, to elucidate the genetic basis of the distinct wood types they colonize.</title>
        <authorList>
            <person name="Suzuki H."/>
            <person name="MacDonald J."/>
            <person name="Syed K."/>
            <person name="Salamov A."/>
            <person name="Hori C."/>
            <person name="Aerts A."/>
            <person name="Henrissat B."/>
            <person name="Wiebenga A."/>
            <person name="vanKuyk P.A."/>
            <person name="Barry K."/>
            <person name="Lindquist E."/>
            <person name="LaButti K."/>
            <person name="Lapidus A."/>
            <person name="Lucas S."/>
            <person name="Coutinho P."/>
            <person name="Gong Y."/>
            <person name="Samejima M."/>
            <person name="Mahadevan R."/>
            <person name="Abou-Zaid M."/>
            <person name="de Vries R.P."/>
            <person name="Igarashi K."/>
            <person name="Yadav J.S."/>
            <person name="Grigoriev I.V."/>
            <person name="Master E.R."/>
        </authorList>
    </citation>
    <scope>NUCLEOTIDE SEQUENCE [LARGE SCALE GENOMIC DNA]</scope>
    <source>
        <strain evidence="2 3">HHB-10118-sp</strain>
    </source>
</reference>
<dbReference type="InParanoid" id="K5VYB1"/>
<name>K5VYB1_PHACS</name>
<feature type="region of interest" description="Disordered" evidence="1">
    <location>
        <begin position="1"/>
        <end position="60"/>
    </location>
</feature>
<dbReference type="STRING" id="650164.K5VYB1"/>
<protein>
    <submittedName>
        <fullName evidence="2">Uncharacterized protein</fullName>
    </submittedName>
</protein>
<sequence length="100" mass="10819">MSTTGVKRVGLGYQSDNTAPPVQAKQKAPAKRSNSFFLTGKRPMPPPVSSEDLRRTSMSPDEFGAMTRASAPELTTMVKEDSPNPVGIVRRAIKAMTAKR</sequence>